<reference evidence="3" key="1">
    <citation type="journal article" date="2015" name="Nat. Genet.">
        <title>The genome and transcriptome of the zoonotic hookworm Ancylostoma ceylanicum identify infection-specific gene families.</title>
        <authorList>
            <person name="Schwarz E.M."/>
            <person name="Hu Y."/>
            <person name="Antoshechkin I."/>
            <person name="Miller M.M."/>
            <person name="Sternberg P.W."/>
            <person name="Aroian R.V."/>
        </authorList>
    </citation>
    <scope>NUCLEOTIDE SEQUENCE</scope>
    <source>
        <strain evidence="3">HY135</strain>
    </source>
</reference>
<dbReference type="AlphaFoldDB" id="A0A016TU88"/>
<name>A0A016TU88_9BILA</name>
<dbReference type="Proteomes" id="UP000024635">
    <property type="component" value="Unassembled WGS sequence"/>
</dbReference>
<feature type="region of interest" description="Disordered" evidence="1">
    <location>
        <begin position="42"/>
        <end position="73"/>
    </location>
</feature>
<dbReference type="EMBL" id="JARK01001415">
    <property type="protein sequence ID" value="EYC05968.1"/>
    <property type="molecule type" value="Genomic_DNA"/>
</dbReference>
<comment type="caution">
    <text evidence="2">The sequence shown here is derived from an EMBL/GenBank/DDBJ whole genome shotgun (WGS) entry which is preliminary data.</text>
</comment>
<evidence type="ECO:0000256" key="1">
    <source>
        <dbReference type="SAM" id="MobiDB-lite"/>
    </source>
</evidence>
<keyword evidence="3" id="KW-1185">Reference proteome</keyword>
<feature type="compositionally biased region" description="Polar residues" evidence="1">
    <location>
        <begin position="46"/>
        <end position="59"/>
    </location>
</feature>
<gene>
    <name evidence="2" type="primary">Acey_s0079.g1280</name>
    <name evidence="2" type="ORF">Y032_0079g1280</name>
</gene>
<evidence type="ECO:0000313" key="3">
    <source>
        <dbReference type="Proteomes" id="UP000024635"/>
    </source>
</evidence>
<sequence>MLHTTLNKMCGQTHSVEGREEGTFMNTSTGMALHIRARIHERKTQRNQVSKSTSASCASQRYAVHGITNHQSR</sequence>
<accession>A0A016TU88</accession>
<evidence type="ECO:0000313" key="2">
    <source>
        <dbReference type="EMBL" id="EYC05968.1"/>
    </source>
</evidence>
<organism evidence="2 3">
    <name type="scientific">Ancylostoma ceylanicum</name>
    <dbReference type="NCBI Taxonomy" id="53326"/>
    <lineage>
        <taxon>Eukaryota</taxon>
        <taxon>Metazoa</taxon>
        <taxon>Ecdysozoa</taxon>
        <taxon>Nematoda</taxon>
        <taxon>Chromadorea</taxon>
        <taxon>Rhabditida</taxon>
        <taxon>Rhabditina</taxon>
        <taxon>Rhabditomorpha</taxon>
        <taxon>Strongyloidea</taxon>
        <taxon>Ancylostomatidae</taxon>
        <taxon>Ancylostomatinae</taxon>
        <taxon>Ancylostoma</taxon>
    </lineage>
</organism>
<protein>
    <submittedName>
        <fullName evidence="2">Uncharacterized protein</fullName>
    </submittedName>
</protein>
<proteinExistence type="predicted"/>